<name>A0ABV7UJ90_9HYPH</name>
<feature type="domain" description="DUF6378" evidence="1">
    <location>
        <begin position="16"/>
        <end position="84"/>
    </location>
</feature>
<comment type="caution">
    <text evidence="2">The sequence shown here is derived from an EMBL/GenBank/DDBJ whole genome shotgun (WGS) entry which is preliminary data.</text>
</comment>
<dbReference type="EMBL" id="JBHRYC010000061">
    <property type="protein sequence ID" value="MFC3638192.1"/>
    <property type="molecule type" value="Genomic_DNA"/>
</dbReference>
<proteinExistence type="predicted"/>
<protein>
    <submittedName>
        <fullName evidence="2">DUF6378 domain-containing protein</fullName>
    </submittedName>
</protein>
<evidence type="ECO:0000313" key="3">
    <source>
        <dbReference type="Proteomes" id="UP001595704"/>
    </source>
</evidence>
<dbReference type="Pfam" id="PF19905">
    <property type="entry name" value="DUF6378"/>
    <property type="match status" value="1"/>
</dbReference>
<accession>A0ABV7UJ90</accession>
<dbReference type="RefSeq" id="WP_191320450.1">
    <property type="nucleotide sequence ID" value="NZ_BNCG01000017.1"/>
</dbReference>
<dbReference type="InterPro" id="IPR045958">
    <property type="entry name" value="DUF6378"/>
</dbReference>
<keyword evidence="3" id="KW-1185">Reference proteome</keyword>
<reference evidence="3" key="1">
    <citation type="journal article" date="2019" name="Int. J. Syst. Evol. Microbiol.">
        <title>The Global Catalogue of Microorganisms (GCM) 10K type strain sequencing project: providing services to taxonomists for standard genome sequencing and annotation.</title>
        <authorList>
            <consortium name="The Broad Institute Genomics Platform"/>
            <consortium name="The Broad Institute Genome Sequencing Center for Infectious Disease"/>
            <person name="Wu L."/>
            <person name="Ma J."/>
        </authorList>
    </citation>
    <scope>NUCLEOTIDE SEQUENCE [LARGE SCALE GENOMIC DNA]</scope>
    <source>
        <strain evidence="3">KCTC 42282</strain>
    </source>
</reference>
<evidence type="ECO:0000313" key="2">
    <source>
        <dbReference type="EMBL" id="MFC3638192.1"/>
    </source>
</evidence>
<organism evidence="2 3">
    <name type="scientific">Camelimonas fluminis</name>
    <dbReference type="NCBI Taxonomy" id="1576911"/>
    <lineage>
        <taxon>Bacteria</taxon>
        <taxon>Pseudomonadati</taxon>
        <taxon>Pseudomonadota</taxon>
        <taxon>Alphaproteobacteria</taxon>
        <taxon>Hyphomicrobiales</taxon>
        <taxon>Chelatococcaceae</taxon>
        <taxon>Camelimonas</taxon>
    </lineage>
</organism>
<sequence length="99" mass="10804">MRNSPIRRILENCADIEAERWMQYGGITDNFGDAAVIANVLTSRELDARDVALVMLAVKLARIGERSDHADSYDDAINYLAIARVLGGIPLPPPPDTPA</sequence>
<evidence type="ECO:0000259" key="1">
    <source>
        <dbReference type="Pfam" id="PF19905"/>
    </source>
</evidence>
<dbReference type="Proteomes" id="UP001595704">
    <property type="component" value="Unassembled WGS sequence"/>
</dbReference>
<gene>
    <name evidence="2" type="ORF">ACFONL_12560</name>
</gene>